<dbReference type="EC" id="3.1.4.46" evidence="2"/>
<dbReference type="GO" id="GO:0006629">
    <property type="term" value="P:lipid metabolic process"/>
    <property type="evidence" value="ECO:0007669"/>
    <property type="project" value="InterPro"/>
</dbReference>
<name>A0A3B0XKZ4_9ZZZZ</name>
<accession>A0A3B0XKZ4</accession>
<protein>
    <submittedName>
        <fullName evidence="2">Glycerophosphoryl diester phosphodiesterase</fullName>
        <ecNumber evidence="2">3.1.4.46</ecNumber>
    </submittedName>
</protein>
<dbReference type="GO" id="GO:0008889">
    <property type="term" value="F:glycerophosphodiester phosphodiesterase activity"/>
    <property type="evidence" value="ECO:0007669"/>
    <property type="project" value="UniProtKB-EC"/>
</dbReference>
<dbReference type="AlphaFoldDB" id="A0A3B0XKZ4"/>
<evidence type="ECO:0000313" key="2">
    <source>
        <dbReference type="EMBL" id="VAW62499.1"/>
    </source>
</evidence>
<dbReference type="PANTHER" id="PTHR46211:SF1">
    <property type="entry name" value="GLYCEROPHOSPHODIESTER PHOSPHODIESTERASE, CYTOPLASMIC"/>
    <property type="match status" value="1"/>
</dbReference>
<dbReference type="EMBL" id="UOFI01000023">
    <property type="protein sequence ID" value="VAW62499.1"/>
    <property type="molecule type" value="Genomic_DNA"/>
</dbReference>
<dbReference type="Pfam" id="PF03009">
    <property type="entry name" value="GDPD"/>
    <property type="match status" value="1"/>
</dbReference>
<sequence length="255" mass="29371">MAIPELVAHRGYMESYPENTLISLESALLCGARYIEFDVQCTADGQLIVFHDTELFRTTGVKGNIFEMSYAELKNIRAHEPERFSHAFFNQHIPLLSDVIQLLQSYPQATAFVEIKEETLQQFGTAQIMQELLQSLKTIQPQCVIISFDKDAIKYSRNHSEFFSGWVLHSYDDANHQLAKELAPEYLIINHRKIPENADPWPGNWHWMVYDITDPELALHYASHNIPLIETRDICSMLEHPVLALNKADNINQET</sequence>
<dbReference type="CDD" id="cd08581">
    <property type="entry name" value="GDPD_like_1"/>
    <property type="match status" value="1"/>
</dbReference>
<evidence type="ECO:0000259" key="1">
    <source>
        <dbReference type="PROSITE" id="PS51704"/>
    </source>
</evidence>
<keyword evidence="2" id="KW-0378">Hydrolase</keyword>
<gene>
    <name evidence="2" type="ORF">MNBD_GAMMA09-3748</name>
</gene>
<dbReference type="InterPro" id="IPR030395">
    <property type="entry name" value="GP_PDE_dom"/>
</dbReference>
<proteinExistence type="predicted"/>
<reference evidence="2" key="1">
    <citation type="submission" date="2018-06" db="EMBL/GenBank/DDBJ databases">
        <authorList>
            <person name="Zhirakovskaya E."/>
        </authorList>
    </citation>
    <scope>NUCLEOTIDE SEQUENCE</scope>
</reference>
<dbReference type="PANTHER" id="PTHR46211">
    <property type="entry name" value="GLYCEROPHOSPHORYL DIESTER PHOSPHODIESTERASE"/>
    <property type="match status" value="1"/>
</dbReference>
<feature type="domain" description="GP-PDE" evidence="1">
    <location>
        <begin position="4"/>
        <end position="255"/>
    </location>
</feature>
<organism evidence="2">
    <name type="scientific">hydrothermal vent metagenome</name>
    <dbReference type="NCBI Taxonomy" id="652676"/>
    <lineage>
        <taxon>unclassified sequences</taxon>
        <taxon>metagenomes</taxon>
        <taxon>ecological metagenomes</taxon>
    </lineage>
</organism>
<dbReference type="InterPro" id="IPR017946">
    <property type="entry name" value="PLC-like_Pdiesterase_TIM-brl"/>
</dbReference>
<dbReference type="Gene3D" id="3.20.20.190">
    <property type="entry name" value="Phosphatidylinositol (PI) phosphodiesterase"/>
    <property type="match status" value="1"/>
</dbReference>
<dbReference type="SUPFAM" id="SSF51695">
    <property type="entry name" value="PLC-like phosphodiesterases"/>
    <property type="match status" value="1"/>
</dbReference>
<dbReference type="PROSITE" id="PS51704">
    <property type="entry name" value="GP_PDE"/>
    <property type="match status" value="1"/>
</dbReference>